<dbReference type="KEGG" id="mng:MNEG_10249"/>
<dbReference type="InterPro" id="IPR013041">
    <property type="entry name" value="Clathrin_app_Ig-like_sf"/>
</dbReference>
<evidence type="ECO:0000259" key="7">
    <source>
        <dbReference type="PROSITE" id="PS50180"/>
    </source>
</evidence>
<keyword evidence="9" id="KW-1185">Reference proteome</keyword>
<evidence type="ECO:0000313" key="9">
    <source>
        <dbReference type="Proteomes" id="UP000054498"/>
    </source>
</evidence>
<dbReference type="SUPFAM" id="SSF49348">
    <property type="entry name" value="Clathrin adaptor appendage domain"/>
    <property type="match status" value="1"/>
</dbReference>
<sequence>MLAITGVDQGIVEKYRGHVPLLCKVLRGLLQGGFSPEHDVGGITNPFLQVRILQLLHVLGRGNAEASDQMTDILAQVAANVEGNRNAGNAILYEAVNTIMGIETIGGLRVMAVNILGRFLANRDNNIRYVVAVDKAAVQRHRATIVDCVKDADVSIRRRALELVYALVNESNIRPLTRELLDYLAVCDPEFRPDLTAKVASLVQRYAPDKRWHIDQLVAVMSQAGTLVKEPVVRALVVLITNAPELHPYAARAAVRALQRTGAAAEPALLTWALWTVGEFGEALPGPGSAGGLLEGERPLPLGEGDVVGLVETALRRPKAPAAVREVALTALAKLSARLPGQVERIRALIERYRGSSLLEVQARSCEYARIFGHDALRPELLERMPALDEAEYARDMGAGTMAAGLPSGAAPAGGGGGDLLGVEDAGAGGGGAAAGPAGDDLVDLLGGLDAAAAADALGDLLGGGPPAPAPPPGGLAPIVAFDKGGLRVAFAFEKPAPENPGLTTIVATYTNSGLEDIEGFTLQAAVPKYMQLRLEPASATLLPALGAAPATQRMHVINSMHGAKAVAMRLRLAYTLGGRQVLEQAEVSNFPEGL</sequence>
<dbReference type="Pfam" id="PF01602">
    <property type="entry name" value="Adaptin_N"/>
    <property type="match status" value="1"/>
</dbReference>
<evidence type="ECO:0000256" key="3">
    <source>
        <dbReference type="ARBA" id="ARBA00022448"/>
    </source>
</evidence>
<reference evidence="8 9" key="1">
    <citation type="journal article" date="2013" name="BMC Genomics">
        <title>Reconstruction of the lipid metabolism for the microalga Monoraphidium neglectum from its genome sequence reveals characteristics suitable for biofuel production.</title>
        <authorList>
            <person name="Bogen C."/>
            <person name="Al-Dilaimi A."/>
            <person name="Albersmeier A."/>
            <person name="Wichmann J."/>
            <person name="Grundmann M."/>
            <person name="Rupp O."/>
            <person name="Lauersen K.J."/>
            <person name="Blifernez-Klassen O."/>
            <person name="Kalinowski J."/>
            <person name="Goesmann A."/>
            <person name="Mussgnug J.H."/>
            <person name="Kruse O."/>
        </authorList>
    </citation>
    <scope>NUCLEOTIDE SEQUENCE [LARGE SCALE GENOMIC DNA]</scope>
    <source>
        <strain evidence="8 9">SAG 48.87</strain>
    </source>
</reference>
<dbReference type="Gene3D" id="2.60.40.1230">
    <property type="match status" value="1"/>
</dbReference>
<evidence type="ECO:0000313" key="8">
    <source>
        <dbReference type="EMBL" id="KIY97714.1"/>
    </source>
</evidence>
<dbReference type="OrthoDB" id="28053at2759"/>
<evidence type="ECO:0000256" key="1">
    <source>
        <dbReference type="ARBA" id="ARBA00004308"/>
    </source>
</evidence>
<dbReference type="SUPFAM" id="SSF48371">
    <property type="entry name" value="ARM repeat"/>
    <property type="match status" value="1"/>
</dbReference>
<keyword evidence="4" id="KW-0653">Protein transport</keyword>
<dbReference type="Pfam" id="PF02883">
    <property type="entry name" value="Alpha_adaptinC2"/>
    <property type="match status" value="1"/>
</dbReference>
<dbReference type="AlphaFoldDB" id="A0A0D2M243"/>
<comment type="subcellular location">
    <subcellularLocation>
        <location evidence="1">Endomembrane system</location>
    </subcellularLocation>
    <subcellularLocation>
        <location evidence="2">Golgi apparatus</location>
    </subcellularLocation>
</comment>
<dbReference type="GO" id="GO:0006886">
    <property type="term" value="P:intracellular protein transport"/>
    <property type="evidence" value="ECO:0007669"/>
    <property type="project" value="InterPro"/>
</dbReference>
<evidence type="ECO:0000256" key="4">
    <source>
        <dbReference type="ARBA" id="ARBA00022927"/>
    </source>
</evidence>
<proteinExistence type="predicted"/>
<dbReference type="SMART" id="SM00809">
    <property type="entry name" value="Alpha_adaptinC2"/>
    <property type="match status" value="1"/>
</dbReference>
<evidence type="ECO:0000256" key="5">
    <source>
        <dbReference type="ARBA" id="ARBA00023034"/>
    </source>
</evidence>
<accession>A0A0D2M243</accession>
<dbReference type="GO" id="GO:0005794">
    <property type="term" value="C:Golgi apparatus"/>
    <property type="evidence" value="ECO:0007669"/>
    <property type="project" value="UniProtKB-SubCell"/>
</dbReference>
<keyword evidence="5" id="KW-0333">Golgi apparatus</keyword>
<dbReference type="InterPro" id="IPR011989">
    <property type="entry name" value="ARM-like"/>
</dbReference>
<dbReference type="RefSeq" id="XP_013896734.1">
    <property type="nucleotide sequence ID" value="XM_014041280.1"/>
</dbReference>
<dbReference type="PROSITE" id="PS50180">
    <property type="entry name" value="GAE"/>
    <property type="match status" value="1"/>
</dbReference>
<dbReference type="PANTHER" id="PTHR22780">
    <property type="entry name" value="ADAPTIN, ALPHA/GAMMA/EPSILON"/>
    <property type="match status" value="1"/>
</dbReference>
<dbReference type="InterPro" id="IPR008153">
    <property type="entry name" value="GAE_dom"/>
</dbReference>
<gene>
    <name evidence="8" type="ORF">MNEG_10249</name>
</gene>
<dbReference type="InterPro" id="IPR050840">
    <property type="entry name" value="Adaptor_Complx_Large_Subunit"/>
</dbReference>
<name>A0A0D2M243_9CHLO</name>
<dbReference type="GO" id="GO:0016192">
    <property type="term" value="P:vesicle-mediated transport"/>
    <property type="evidence" value="ECO:0007669"/>
    <property type="project" value="InterPro"/>
</dbReference>
<dbReference type="Gene3D" id="1.25.10.10">
    <property type="entry name" value="Leucine-rich Repeat Variant"/>
    <property type="match status" value="1"/>
</dbReference>
<evidence type="ECO:0000256" key="2">
    <source>
        <dbReference type="ARBA" id="ARBA00004555"/>
    </source>
</evidence>
<dbReference type="InterPro" id="IPR002553">
    <property type="entry name" value="Clathrin/coatomer_adapt-like_N"/>
</dbReference>
<keyword evidence="6" id="KW-0472">Membrane</keyword>
<dbReference type="Proteomes" id="UP000054498">
    <property type="component" value="Unassembled WGS sequence"/>
</dbReference>
<dbReference type="InterPro" id="IPR016024">
    <property type="entry name" value="ARM-type_fold"/>
</dbReference>
<dbReference type="STRING" id="145388.A0A0D2M243"/>
<keyword evidence="3" id="KW-0813">Transport</keyword>
<feature type="domain" description="GAE" evidence="7">
    <location>
        <begin position="474"/>
        <end position="592"/>
    </location>
</feature>
<dbReference type="GO" id="GO:0030117">
    <property type="term" value="C:membrane coat"/>
    <property type="evidence" value="ECO:0007669"/>
    <property type="project" value="InterPro"/>
</dbReference>
<evidence type="ECO:0000256" key="6">
    <source>
        <dbReference type="ARBA" id="ARBA00023136"/>
    </source>
</evidence>
<dbReference type="GeneID" id="25727392"/>
<organism evidence="8 9">
    <name type="scientific">Monoraphidium neglectum</name>
    <dbReference type="NCBI Taxonomy" id="145388"/>
    <lineage>
        <taxon>Eukaryota</taxon>
        <taxon>Viridiplantae</taxon>
        <taxon>Chlorophyta</taxon>
        <taxon>core chlorophytes</taxon>
        <taxon>Chlorophyceae</taxon>
        <taxon>CS clade</taxon>
        <taxon>Sphaeropleales</taxon>
        <taxon>Selenastraceae</taxon>
        <taxon>Monoraphidium</taxon>
    </lineage>
</organism>
<dbReference type="EMBL" id="KK102458">
    <property type="protein sequence ID" value="KIY97714.1"/>
    <property type="molecule type" value="Genomic_DNA"/>
</dbReference>
<protein>
    <submittedName>
        <fullName evidence="8">AP-1 complex subunit gamma-1</fullName>
    </submittedName>
</protein>
<dbReference type="InterPro" id="IPR008152">
    <property type="entry name" value="Clathrin_a/b/g-adaptin_app_Ig"/>
</dbReference>